<comment type="similarity">
    <text evidence="6">Belongs to the YccS/YhfK family.</text>
</comment>
<comment type="subcellular location">
    <subcellularLocation>
        <location evidence="1">Cell membrane</location>
        <topology evidence="1">Multi-pass membrane protein</topology>
    </subcellularLocation>
</comment>
<evidence type="ECO:0000313" key="10">
    <source>
        <dbReference type="EMBL" id="MBB6180305.1"/>
    </source>
</evidence>
<evidence type="ECO:0000256" key="2">
    <source>
        <dbReference type="ARBA" id="ARBA00022475"/>
    </source>
</evidence>
<evidence type="ECO:0000256" key="4">
    <source>
        <dbReference type="ARBA" id="ARBA00022989"/>
    </source>
</evidence>
<keyword evidence="5 8" id="KW-0472">Membrane</keyword>
<dbReference type="Pfam" id="PF13515">
    <property type="entry name" value="FUSC_2"/>
    <property type="match status" value="1"/>
</dbReference>
<evidence type="ECO:0000256" key="1">
    <source>
        <dbReference type="ARBA" id="ARBA00004651"/>
    </source>
</evidence>
<evidence type="ECO:0000256" key="3">
    <source>
        <dbReference type="ARBA" id="ARBA00022692"/>
    </source>
</evidence>
<gene>
    <name evidence="10" type="ORF">HNQ75_002284</name>
</gene>
<reference evidence="10 11" key="1">
    <citation type="submission" date="2020-08" db="EMBL/GenBank/DDBJ databases">
        <title>Genomic Encyclopedia of Type Strains, Phase IV (KMG-IV): sequencing the most valuable type-strain genomes for metagenomic binning, comparative biology and taxonomic classification.</title>
        <authorList>
            <person name="Goeker M."/>
        </authorList>
    </citation>
    <scope>NUCLEOTIDE SEQUENCE [LARGE SCALE GENOMIC DNA]</scope>
    <source>
        <strain evidence="10 11">DSM 102134</strain>
    </source>
</reference>
<dbReference type="PANTHER" id="PTHR30509">
    <property type="entry name" value="P-HYDROXYBENZOIC ACID EFFLUX PUMP SUBUNIT-RELATED"/>
    <property type="match status" value="1"/>
</dbReference>
<evidence type="ECO:0000256" key="8">
    <source>
        <dbReference type="SAM" id="Phobius"/>
    </source>
</evidence>
<dbReference type="PANTHER" id="PTHR30509:SF9">
    <property type="entry name" value="MULTIDRUG RESISTANCE PROTEIN MDTO"/>
    <property type="match status" value="1"/>
</dbReference>
<dbReference type="GO" id="GO:0005886">
    <property type="term" value="C:plasma membrane"/>
    <property type="evidence" value="ECO:0007669"/>
    <property type="project" value="UniProtKB-SubCell"/>
</dbReference>
<organism evidence="10 11">
    <name type="scientific">Pseudorhizobium flavum</name>
    <dbReference type="NCBI Taxonomy" id="1335061"/>
    <lineage>
        <taxon>Bacteria</taxon>
        <taxon>Pseudomonadati</taxon>
        <taxon>Pseudomonadota</taxon>
        <taxon>Alphaproteobacteria</taxon>
        <taxon>Hyphomicrobiales</taxon>
        <taxon>Rhizobiaceae</taxon>
        <taxon>Rhizobium/Agrobacterium group</taxon>
        <taxon>Pseudorhizobium</taxon>
    </lineage>
</organism>
<name>A0A7X0DD42_9HYPH</name>
<evidence type="ECO:0000259" key="9">
    <source>
        <dbReference type="Pfam" id="PF13515"/>
    </source>
</evidence>
<dbReference type="Proteomes" id="UP000535501">
    <property type="component" value="Unassembled WGS sequence"/>
</dbReference>
<proteinExistence type="inferred from homology"/>
<protein>
    <submittedName>
        <fullName evidence="10">Putative membrane protein YccC</fullName>
    </submittedName>
</protein>
<keyword evidence="4 8" id="KW-1133">Transmembrane helix</keyword>
<evidence type="ECO:0000256" key="7">
    <source>
        <dbReference type="SAM" id="MobiDB-lite"/>
    </source>
</evidence>
<dbReference type="EMBL" id="JACHEJ010000005">
    <property type="protein sequence ID" value="MBB6180305.1"/>
    <property type="molecule type" value="Genomic_DNA"/>
</dbReference>
<accession>A0A7X0DD42</accession>
<dbReference type="AlphaFoldDB" id="A0A7X0DD42"/>
<feature type="transmembrane region" description="Helical" evidence="8">
    <location>
        <begin position="87"/>
        <end position="104"/>
    </location>
</feature>
<keyword evidence="11" id="KW-1185">Reference proteome</keyword>
<dbReference type="InterPro" id="IPR049453">
    <property type="entry name" value="Memb_transporter_dom"/>
</dbReference>
<feature type="domain" description="Integral membrane bound transporter" evidence="9">
    <location>
        <begin position="48"/>
        <end position="169"/>
    </location>
</feature>
<feature type="region of interest" description="Disordered" evidence="7">
    <location>
        <begin position="1"/>
        <end position="28"/>
    </location>
</feature>
<comment type="caution">
    <text evidence="10">The sequence shown here is derived from an EMBL/GenBank/DDBJ whole genome shotgun (WGS) entry which is preliminary data.</text>
</comment>
<evidence type="ECO:0000256" key="5">
    <source>
        <dbReference type="ARBA" id="ARBA00023136"/>
    </source>
</evidence>
<feature type="transmembrane region" description="Helical" evidence="8">
    <location>
        <begin position="110"/>
        <end position="128"/>
    </location>
</feature>
<keyword evidence="2" id="KW-1003">Cell membrane</keyword>
<sequence>MISHLVSSDTSCHSDTNEPPSTQSWSLSRLSHDRPFRLAVQTGGGAALAYVTANAAGTPEPSWSVISALFVIQASLGGTIRSALSRLMGGAVGLVLGLVTIFLIGTGGSMTVLGLTIGVAMMAALAAIKPSLSYGLVTVTILILAPGVEVIEGALVKAVEITLGSLCGAATAAAVMPRPAHRLVDDRLADALEAAADLVAADLRSIVSTADAGQRRCQDRIEQALSQSRALLNQTRPQLRPTGEAVKAKAAMKAEIERFWYGLRFLDHLTEPLRAARLPKEAMDLVEELGAAVRDRLLHLARSMRTAEPLELWRQQPAEFLEDLDKMDVSIEDRPVEEVQFLFALTFSCRFLVEGVARIDAKAHAALNPAA</sequence>
<evidence type="ECO:0000256" key="6">
    <source>
        <dbReference type="ARBA" id="ARBA00043993"/>
    </source>
</evidence>
<dbReference type="RefSeq" id="WP_152338470.1">
    <property type="nucleotide sequence ID" value="NZ_JACHEJ010000005.1"/>
</dbReference>
<keyword evidence="3 8" id="KW-0812">Transmembrane</keyword>
<evidence type="ECO:0000313" key="11">
    <source>
        <dbReference type="Proteomes" id="UP000535501"/>
    </source>
</evidence>